<dbReference type="eggNOG" id="COG4113">
    <property type="taxonomic scope" value="Bacteria"/>
</dbReference>
<dbReference type="CDD" id="cd09873">
    <property type="entry name" value="PIN_Pae0151-like"/>
    <property type="match status" value="1"/>
</dbReference>
<evidence type="ECO:0000259" key="2">
    <source>
        <dbReference type="Pfam" id="PF10130"/>
    </source>
</evidence>
<dbReference type="InterPro" id="IPR051619">
    <property type="entry name" value="TypeII_TA_RNase_PINc/VapC"/>
</dbReference>
<dbReference type="InterPro" id="IPR002716">
    <property type="entry name" value="PIN_dom"/>
</dbReference>
<accession>E8MXV7</accession>
<dbReference type="Gene3D" id="3.40.50.1010">
    <property type="entry name" value="5'-nuclease"/>
    <property type="match status" value="1"/>
</dbReference>
<keyword evidence="4" id="KW-1185">Reference proteome</keyword>
<evidence type="ECO:0000313" key="3">
    <source>
        <dbReference type="EMBL" id="BAJ64188.1"/>
    </source>
</evidence>
<dbReference type="OrthoDB" id="160180at2"/>
<dbReference type="SUPFAM" id="SSF88723">
    <property type="entry name" value="PIN domain-like"/>
    <property type="match status" value="1"/>
</dbReference>
<feature type="domain" description="PIN" evidence="2">
    <location>
        <begin position="5"/>
        <end position="127"/>
    </location>
</feature>
<organism evidence="3 4">
    <name type="scientific">Anaerolinea thermophila (strain DSM 14523 / JCM 11388 / NBRC 100420 / UNI-1)</name>
    <dbReference type="NCBI Taxonomy" id="926569"/>
    <lineage>
        <taxon>Bacteria</taxon>
        <taxon>Bacillati</taxon>
        <taxon>Chloroflexota</taxon>
        <taxon>Anaerolineae</taxon>
        <taxon>Anaerolineales</taxon>
        <taxon>Anaerolineaceae</taxon>
        <taxon>Anaerolinea</taxon>
    </lineage>
</organism>
<evidence type="ECO:0000313" key="4">
    <source>
        <dbReference type="Proteomes" id="UP000008922"/>
    </source>
</evidence>
<dbReference type="EMBL" id="AP012029">
    <property type="protein sequence ID" value="BAJ64188.1"/>
    <property type="molecule type" value="Genomic_DNA"/>
</dbReference>
<dbReference type="AlphaFoldDB" id="E8MXV7"/>
<dbReference type="RefSeq" id="WP_013560558.1">
    <property type="nucleotide sequence ID" value="NC_014960.1"/>
</dbReference>
<dbReference type="Pfam" id="PF10130">
    <property type="entry name" value="PIN_2"/>
    <property type="match status" value="1"/>
</dbReference>
<sequence>MEAVVIDANIAVGLLVERPWSALAEQKMLEWGSRNIQICVPALWTSEVMSALRKAIYLHQMEQDDALKLVSAMEAWNVQVHLPDTALNRSSLIWAERLGQMVAYDSQYLALAEYLKADFYTVDKKLFNRCQEIGVPFVELLT</sequence>
<dbReference type="InterPro" id="IPR029060">
    <property type="entry name" value="PIN-like_dom_sf"/>
</dbReference>
<keyword evidence="1" id="KW-0460">Magnesium</keyword>
<proteinExistence type="predicted"/>
<dbReference type="STRING" id="926569.ANT_21620"/>
<name>E8MXV7_ANATU</name>
<dbReference type="InterPro" id="IPR044153">
    <property type="entry name" value="PIN_Pae0151-like"/>
</dbReference>
<gene>
    <name evidence="3" type="ordered locus">ANT_21620</name>
</gene>
<dbReference type="PANTHER" id="PTHR35901:SF1">
    <property type="entry name" value="EXONUCLEASE VAPC9"/>
    <property type="match status" value="1"/>
</dbReference>
<dbReference type="HOGENOM" id="CLU_121774_1_3_0"/>
<dbReference type="InParanoid" id="E8MXV7"/>
<reference evidence="3 4" key="1">
    <citation type="submission" date="2010-12" db="EMBL/GenBank/DDBJ databases">
        <title>Whole genome sequence of Anaerolinea thermophila UNI-1.</title>
        <authorList>
            <person name="Narita-Yamada S."/>
            <person name="Kishi E."/>
            <person name="Watanabe Y."/>
            <person name="Takasaki K."/>
            <person name="Ankai A."/>
            <person name="Oguchi A."/>
            <person name="Fukui S."/>
            <person name="Takahashi M."/>
            <person name="Yashiro I."/>
            <person name="Hosoyama A."/>
            <person name="Sekiguchi Y."/>
            <person name="Hanada S."/>
            <person name="Fujita N."/>
        </authorList>
    </citation>
    <scope>NUCLEOTIDE SEQUENCE [LARGE SCALE GENOMIC DNA]</scope>
    <source>
        <strain evidence="4">DSM 14523 / JCM 11388 / NBRC 100420 / UNI-1</strain>
    </source>
</reference>
<dbReference type="KEGG" id="atm:ANT_21620"/>
<evidence type="ECO:0000256" key="1">
    <source>
        <dbReference type="ARBA" id="ARBA00022842"/>
    </source>
</evidence>
<dbReference type="PANTHER" id="PTHR35901">
    <property type="entry name" value="RIBONUCLEASE VAPC3"/>
    <property type="match status" value="1"/>
</dbReference>
<protein>
    <recommendedName>
        <fullName evidence="2">PIN domain-containing protein</fullName>
    </recommendedName>
</protein>
<dbReference type="Proteomes" id="UP000008922">
    <property type="component" value="Chromosome"/>
</dbReference>